<proteinExistence type="predicted"/>
<gene>
    <name evidence="1" type="ORF">TBIB3V08_LOCUS9080</name>
</gene>
<sequence length="197" mass="22093">MADFTAEKPDEEVLRTSEEELQDFIENTTHLMAEAKFQLRGWECTRTIKEEVKPEPASVLGLLWDIEEYVLFCYKRRLEDRCDMDLAAMVRAAYCGVFCLTPVLACRREDNASNYDQATHIGPLGPSTRRFLGGFWKYLLVSGLGSNGGCCSAVRAVESSTRLQWVLNSTRGNRGSGNISLFPDLAVIEDVVQPSEL</sequence>
<name>A0A7R9F4Z2_9NEOP</name>
<accession>A0A7R9F4Z2</accession>
<evidence type="ECO:0000313" key="1">
    <source>
        <dbReference type="EMBL" id="CAD7446756.1"/>
    </source>
</evidence>
<protein>
    <submittedName>
        <fullName evidence="1">Uncharacterized protein</fullName>
    </submittedName>
</protein>
<dbReference type="EMBL" id="OD568276">
    <property type="protein sequence ID" value="CAD7446756.1"/>
    <property type="molecule type" value="Genomic_DNA"/>
</dbReference>
<reference evidence="1" key="1">
    <citation type="submission" date="2020-11" db="EMBL/GenBank/DDBJ databases">
        <authorList>
            <person name="Tran Van P."/>
        </authorList>
    </citation>
    <scope>NUCLEOTIDE SEQUENCE</scope>
</reference>
<dbReference type="AlphaFoldDB" id="A0A7R9F4Z2"/>
<organism evidence="1">
    <name type="scientific">Timema bartmani</name>
    <dbReference type="NCBI Taxonomy" id="61472"/>
    <lineage>
        <taxon>Eukaryota</taxon>
        <taxon>Metazoa</taxon>
        <taxon>Ecdysozoa</taxon>
        <taxon>Arthropoda</taxon>
        <taxon>Hexapoda</taxon>
        <taxon>Insecta</taxon>
        <taxon>Pterygota</taxon>
        <taxon>Neoptera</taxon>
        <taxon>Polyneoptera</taxon>
        <taxon>Phasmatodea</taxon>
        <taxon>Timematodea</taxon>
        <taxon>Timematoidea</taxon>
        <taxon>Timematidae</taxon>
        <taxon>Timema</taxon>
    </lineage>
</organism>